<dbReference type="Proteomes" id="UP000237749">
    <property type="component" value="Unassembled WGS sequence"/>
</dbReference>
<proteinExistence type="predicted"/>
<sequence length="34" mass="3956">MYHYEQLKLDANCLTLDAPARIAVPVRSWTDVHQ</sequence>
<accession>A0A2S6HY10</accession>
<evidence type="ECO:0000313" key="2">
    <source>
        <dbReference type="Proteomes" id="UP000237749"/>
    </source>
</evidence>
<dbReference type="EMBL" id="PTJA01000001">
    <property type="protein sequence ID" value="PPK83043.1"/>
    <property type="molecule type" value="Genomic_DNA"/>
</dbReference>
<organism evidence="1 2">
    <name type="scientific">Lacrimispora xylanisolvens</name>
    <dbReference type="NCBI Taxonomy" id="384636"/>
    <lineage>
        <taxon>Bacteria</taxon>
        <taxon>Bacillati</taxon>
        <taxon>Bacillota</taxon>
        <taxon>Clostridia</taxon>
        <taxon>Lachnospirales</taxon>
        <taxon>Lachnospiraceae</taxon>
        <taxon>Lacrimispora</taxon>
    </lineage>
</organism>
<dbReference type="AlphaFoldDB" id="A0A2S6HY10"/>
<reference evidence="1 2" key="1">
    <citation type="submission" date="2018-02" db="EMBL/GenBank/DDBJ databases">
        <title>Genomic Encyclopedia of Archaeal and Bacterial Type Strains, Phase II (KMG-II): from individual species to whole genera.</title>
        <authorList>
            <person name="Goeker M."/>
        </authorList>
    </citation>
    <scope>NUCLEOTIDE SEQUENCE [LARGE SCALE GENOMIC DNA]</scope>
    <source>
        <strain evidence="1 2">DSM 3808</strain>
    </source>
</reference>
<comment type="caution">
    <text evidence="1">The sequence shown here is derived from an EMBL/GenBank/DDBJ whole genome shotgun (WGS) entry which is preliminary data.</text>
</comment>
<evidence type="ECO:0000313" key="1">
    <source>
        <dbReference type="EMBL" id="PPK83043.1"/>
    </source>
</evidence>
<keyword evidence="2" id="KW-1185">Reference proteome</keyword>
<protein>
    <submittedName>
        <fullName evidence="1">Uncharacterized protein</fullName>
    </submittedName>
</protein>
<gene>
    <name evidence="1" type="ORF">BXY41_101100</name>
</gene>
<name>A0A2S6HY10_9FIRM</name>